<protein>
    <recommendedName>
        <fullName evidence="2">Aminotransferase class V domain-containing protein</fullName>
    </recommendedName>
</protein>
<dbReference type="AlphaFoldDB" id="A0AA88YAF2"/>
<dbReference type="EMBL" id="VSWD01000008">
    <property type="protein sequence ID" value="KAK3096035.1"/>
    <property type="molecule type" value="Genomic_DNA"/>
</dbReference>
<name>A0AA88YAF2_PINIB</name>
<accession>A0AA88YAF2</accession>
<feature type="domain" description="Aminotransferase class V" evidence="2">
    <location>
        <begin position="150"/>
        <end position="494"/>
    </location>
</feature>
<dbReference type="InterPro" id="IPR015422">
    <property type="entry name" value="PyrdxlP-dep_Trfase_small"/>
</dbReference>
<feature type="compositionally biased region" description="Basic and acidic residues" evidence="1">
    <location>
        <begin position="44"/>
        <end position="59"/>
    </location>
</feature>
<feature type="compositionally biased region" description="Basic and acidic residues" evidence="1">
    <location>
        <begin position="74"/>
        <end position="88"/>
    </location>
</feature>
<proteinExistence type="predicted"/>
<dbReference type="SUPFAM" id="SSF53383">
    <property type="entry name" value="PLP-dependent transferases"/>
    <property type="match status" value="1"/>
</dbReference>
<keyword evidence="4" id="KW-1185">Reference proteome</keyword>
<evidence type="ECO:0000256" key="1">
    <source>
        <dbReference type="SAM" id="MobiDB-lite"/>
    </source>
</evidence>
<evidence type="ECO:0000259" key="2">
    <source>
        <dbReference type="Pfam" id="PF00266"/>
    </source>
</evidence>
<feature type="region of interest" description="Disordered" evidence="1">
    <location>
        <begin position="700"/>
        <end position="738"/>
    </location>
</feature>
<dbReference type="InterPro" id="IPR015424">
    <property type="entry name" value="PyrdxlP-dep_Trfase"/>
</dbReference>
<feature type="region of interest" description="Disordered" evidence="1">
    <location>
        <begin position="1"/>
        <end position="88"/>
    </location>
</feature>
<gene>
    <name evidence="3" type="ORF">FSP39_022229</name>
</gene>
<dbReference type="Gene3D" id="3.40.640.10">
    <property type="entry name" value="Type I PLP-dependent aspartate aminotransferase-like (Major domain)"/>
    <property type="match status" value="1"/>
</dbReference>
<sequence length="738" mass="82928">MKIVGHNNALQSRDNSHLPEPSSVSPRKSFDKYPVLGSPPSNNTEEKEDKDNHITEKSEGLFNDDQSADSMTGDTKDAIPDKSLEQKENHTLSVKESFTINYKDTPILRFIQNNVIGHLLQLDTPFGKRGVVYCDYTASGRCLMFIEDFIRNNVFPTYANTHSTTGFNARQTGKYREESRNIIRKCVHAGRDDAVIFTGSGATSGIHKVAWGLKINNPRIAAETVVFIGPYEHHSNILPWREHGVHVVRIHEDKKGRVDFDHLTSELTFWKEKRRYLIVSISAASNVTGIITDTEEVARLAHKHGALVVFDYAAGGPYLEIDMNPSKTTYKDAVIISPHKFVGGPGTPGIVIAKKWIFRNAVPHNVGGGTVSFVTKEVHTYVSNIEEREEGGTPAIIESIRAGLVFKLKSDIGADVIHAREQELCRRALEVWEKNPNMFILGNHNTERVAIFSFMTHHEETGRLVHFNFISALLSDLFGIQARGGCACAGPYAQDLLGISTSVARKFTWFLSEKSKGQDSSHPESVMGIMKPGFTRINLSYFYDDETIDYVIQAVDLVNRHGWKLLPKYEFDVNEGSWRHVAFTSSTNGTDLGSLDACSWKSEDKNTKKGPMTYTKSLEKTLAEGKEILESADSTIEKEAAEVSKQLRRDIPKDKRGLRFFLTPLEASKLLAQNDGNVSDKKRYPLPFKLREYSFAFESNNREDDAVQTNRSVGSFDDVRKDKEQKTQRNLSKKDETK</sequence>
<dbReference type="Gene3D" id="3.90.1150.10">
    <property type="entry name" value="Aspartate Aminotransferase, domain 1"/>
    <property type="match status" value="1"/>
</dbReference>
<comment type="caution">
    <text evidence="3">The sequence shown here is derived from an EMBL/GenBank/DDBJ whole genome shotgun (WGS) entry which is preliminary data.</text>
</comment>
<reference evidence="3" key="1">
    <citation type="submission" date="2019-08" db="EMBL/GenBank/DDBJ databases">
        <title>The improved chromosome-level genome for the pearl oyster Pinctada fucata martensii using PacBio sequencing and Hi-C.</title>
        <authorList>
            <person name="Zheng Z."/>
        </authorList>
    </citation>
    <scope>NUCLEOTIDE SEQUENCE</scope>
    <source>
        <strain evidence="3">ZZ-2019</strain>
        <tissue evidence="3">Adductor muscle</tissue>
    </source>
</reference>
<evidence type="ECO:0000313" key="4">
    <source>
        <dbReference type="Proteomes" id="UP001186944"/>
    </source>
</evidence>
<dbReference type="Pfam" id="PF00266">
    <property type="entry name" value="Aminotran_5"/>
    <property type="match status" value="1"/>
</dbReference>
<evidence type="ECO:0000313" key="3">
    <source>
        <dbReference type="EMBL" id="KAK3096035.1"/>
    </source>
</evidence>
<dbReference type="PANTHER" id="PTHR43686:SF1">
    <property type="entry name" value="AMINOTRAN_5 DOMAIN-CONTAINING PROTEIN"/>
    <property type="match status" value="1"/>
</dbReference>
<dbReference type="PANTHER" id="PTHR43686">
    <property type="entry name" value="SULFURTRANSFERASE-RELATED"/>
    <property type="match status" value="1"/>
</dbReference>
<dbReference type="InterPro" id="IPR015421">
    <property type="entry name" value="PyrdxlP-dep_Trfase_major"/>
</dbReference>
<organism evidence="3 4">
    <name type="scientific">Pinctada imbricata</name>
    <name type="common">Atlantic pearl-oyster</name>
    <name type="synonym">Pinctada martensii</name>
    <dbReference type="NCBI Taxonomy" id="66713"/>
    <lineage>
        <taxon>Eukaryota</taxon>
        <taxon>Metazoa</taxon>
        <taxon>Spiralia</taxon>
        <taxon>Lophotrochozoa</taxon>
        <taxon>Mollusca</taxon>
        <taxon>Bivalvia</taxon>
        <taxon>Autobranchia</taxon>
        <taxon>Pteriomorphia</taxon>
        <taxon>Pterioida</taxon>
        <taxon>Pterioidea</taxon>
        <taxon>Pteriidae</taxon>
        <taxon>Pinctada</taxon>
    </lineage>
</organism>
<dbReference type="Proteomes" id="UP001186944">
    <property type="component" value="Unassembled WGS sequence"/>
</dbReference>
<feature type="compositionally biased region" description="Basic and acidic residues" evidence="1">
    <location>
        <begin position="717"/>
        <end position="738"/>
    </location>
</feature>
<feature type="compositionally biased region" description="Polar residues" evidence="1">
    <location>
        <begin position="64"/>
        <end position="73"/>
    </location>
</feature>
<dbReference type="InterPro" id="IPR000192">
    <property type="entry name" value="Aminotrans_V_dom"/>
</dbReference>